<reference evidence="1" key="1">
    <citation type="submission" date="2020-05" db="EMBL/GenBank/DDBJ databases">
        <title>Mycena genomes resolve the evolution of fungal bioluminescence.</title>
        <authorList>
            <person name="Tsai I.J."/>
        </authorList>
    </citation>
    <scope>NUCLEOTIDE SEQUENCE</scope>
    <source>
        <strain evidence="1">CCC161011</strain>
    </source>
</reference>
<protein>
    <submittedName>
        <fullName evidence="1">CTLH domain-containing protein</fullName>
    </submittedName>
</protein>
<evidence type="ECO:0000313" key="2">
    <source>
        <dbReference type="Proteomes" id="UP000620124"/>
    </source>
</evidence>
<dbReference type="EMBL" id="JACAZI010000022">
    <property type="protein sequence ID" value="KAF7337148.1"/>
    <property type="molecule type" value="Genomic_DNA"/>
</dbReference>
<evidence type="ECO:0000313" key="1">
    <source>
        <dbReference type="EMBL" id="KAF7337148.1"/>
    </source>
</evidence>
<dbReference type="AlphaFoldDB" id="A0A8H6X9V4"/>
<proteinExistence type="predicted"/>
<dbReference type="OrthoDB" id="3054890at2759"/>
<sequence length="210" mass="23128">MSQITMHGAERPGKMRWDKPFLPPLEPLSSSACRQIFLDVADEPDPQEESALNDLLDLSGNLPLVVGLMANIASFEGYSGTLSCWRIENTTLLSDGHDKRSNLEKSITLSLGNPRIASSLHVKNLLSLLSLLPDGIRVEDIMASKVPIPDIRRCQSVLVGTPLAYIDAKGRLKALSPIREYIHRAHRAPNTFQPPPYVFSGLSWALGYEA</sequence>
<organism evidence="1 2">
    <name type="scientific">Mycena venus</name>
    <dbReference type="NCBI Taxonomy" id="2733690"/>
    <lineage>
        <taxon>Eukaryota</taxon>
        <taxon>Fungi</taxon>
        <taxon>Dikarya</taxon>
        <taxon>Basidiomycota</taxon>
        <taxon>Agaricomycotina</taxon>
        <taxon>Agaricomycetes</taxon>
        <taxon>Agaricomycetidae</taxon>
        <taxon>Agaricales</taxon>
        <taxon>Marasmiineae</taxon>
        <taxon>Mycenaceae</taxon>
        <taxon>Mycena</taxon>
    </lineage>
</organism>
<name>A0A8H6X9V4_9AGAR</name>
<gene>
    <name evidence="1" type="ORF">MVEN_02152800</name>
</gene>
<comment type="caution">
    <text evidence="1">The sequence shown here is derived from an EMBL/GenBank/DDBJ whole genome shotgun (WGS) entry which is preliminary data.</text>
</comment>
<keyword evidence="2" id="KW-1185">Reference proteome</keyword>
<dbReference type="Proteomes" id="UP000620124">
    <property type="component" value="Unassembled WGS sequence"/>
</dbReference>
<accession>A0A8H6X9V4</accession>